<protein>
    <submittedName>
        <fullName evidence="3">BTB domain-containing protein</fullName>
    </submittedName>
</protein>
<evidence type="ECO:0000313" key="3">
    <source>
        <dbReference type="WBParaSite" id="GPLIN_001053800"/>
    </source>
</evidence>
<dbReference type="Pfam" id="PF00651">
    <property type="entry name" value="BTB"/>
    <property type="match status" value="1"/>
</dbReference>
<dbReference type="WBParaSite" id="GPLIN_001053800">
    <property type="protein sequence ID" value="GPLIN_001053800"/>
    <property type="gene ID" value="GPLIN_001053800"/>
</dbReference>
<dbReference type="Gene3D" id="3.30.710.10">
    <property type="entry name" value="Potassium Channel Kv1.1, Chain A"/>
    <property type="match status" value="1"/>
</dbReference>
<accession>A0A183CCD7</accession>
<dbReference type="SMART" id="SM00225">
    <property type="entry name" value="BTB"/>
    <property type="match status" value="1"/>
</dbReference>
<dbReference type="AlphaFoldDB" id="A0A183CCD7"/>
<dbReference type="SUPFAM" id="SSF54695">
    <property type="entry name" value="POZ domain"/>
    <property type="match status" value="1"/>
</dbReference>
<dbReference type="Proteomes" id="UP000050741">
    <property type="component" value="Unassembled WGS sequence"/>
</dbReference>
<dbReference type="GO" id="GO:0005829">
    <property type="term" value="C:cytosol"/>
    <property type="evidence" value="ECO:0007669"/>
    <property type="project" value="TreeGrafter"/>
</dbReference>
<keyword evidence="2" id="KW-1185">Reference proteome</keyword>
<sequence length="258" mass="28718">MPKPDSLVDRMKHLLSAGNNVADVHFLVGEGTEKELLSAHTQILLAASDVFETMFRFDAQNAKAAVGTAHSKEIKPVEVPDVEVGAFKAMLNFIYADDLSGLNGDNAVAVLYAAKKYNVPGLFKACMKFPKGSLSNIFLSIEQARVLGEEDFARNCLDYIDKNAETLIASKQFLQINHKLLSENRRAMLGTALFKIRFQLIPHWDFSKNIVPSGMLTHDELVSMYLLPELYPKQFHNWAGSGYIPPAKRNRCVGVSMK</sequence>
<reference evidence="3" key="2">
    <citation type="submission" date="2016-06" db="UniProtKB">
        <authorList>
            <consortium name="WormBaseParasite"/>
        </authorList>
    </citation>
    <scope>IDENTIFICATION</scope>
</reference>
<proteinExistence type="predicted"/>
<dbReference type="InterPro" id="IPR000210">
    <property type="entry name" value="BTB/POZ_dom"/>
</dbReference>
<evidence type="ECO:0000313" key="2">
    <source>
        <dbReference type="Proteomes" id="UP000050741"/>
    </source>
</evidence>
<dbReference type="PROSITE" id="PS50097">
    <property type="entry name" value="BTB"/>
    <property type="match status" value="1"/>
</dbReference>
<dbReference type="GO" id="GO:0022008">
    <property type="term" value="P:neurogenesis"/>
    <property type="evidence" value="ECO:0007669"/>
    <property type="project" value="TreeGrafter"/>
</dbReference>
<reference evidence="2" key="1">
    <citation type="submission" date="2014-05" db="EMBL/GenBank/DDBJ databases">
        <title>The genome and life-stage specific transcriptomes of Globodera pallida elucidate key aspects of plant parasitism by a cyst nematode.</title>
        <authorList>
            <person name="Cotton J.A."/>
            <person name="Lilley C.J."/>
            <person name="Jones L.M."/>
            <person name="Kikuchi T."/>
            <person name="Reid A.J."/>
            <person name="Thorpe P."/>
            <person name="Tsai I.J."/>
            <person name="Beasley H."/>
            <person name="Blok V."/>
            <person name="Cock P.J.A."/>
            <person name="Van den Akker S.E."/>
            <person name="Holroyd N."/>
            <person name="Hunt M."/>
            <person name="Mantelin S."/>
            <person name="Naghra H."/>
            <person name="Pain A."/>
            <person name="Palomares-Rius J.E."/>
            <person name="Zarowiecki M."/>
            <person name="Berriman M."/>
            <person name="Jones J.T."/>
            <person name="Urwin P.E."/>
        </authorList>
    </citation>
    <scope>NUCLEOTIDE SEQUENCE [LARGE SCALE GENOMIC DNA]</scope>
    <source>
        <strain evidence="2">Lindley</strain>
    </source>
</reference>
<feature type="domain" description="BTB" evidence="1">
    <location>
        <begin position="22"/>
        <end position="100"/>
    </location>
</feature>
<evidence type="ECO:0000259" key="1">
    <source>
        <dbReference type="PROSITE" id="PS50097"/>
    </source>
</evidence>
<dbReference type="InterPro" id="IPR011333">
    <property type="entry name" value="SKP1/BTB/POZ_sf"/>
</dbReference>
<organism evidence="2 3">
    <name type="scientific">Globodera pallida</name>
    <name type="common">Potato cyst nematode worm</name>
    <name type="synonym">Heterodera pallida</name>
    <dbReference type="NCBI Taxonomy" id="36090"/>
    <lineage>
        <taxon>Eukaryota</taxon>
        <taxon>Metazoa</taxon>
        <taxon>Ecdysozoa</taxon>
        <taxon>Nematoda</taxon>
        <taxon>Chromadorea</taxon>
        <taxon>Rhabditida</taxon>
        <taxon>Tylenchina</taxon>
        <taxon>Tylenchomorpha</taxon>
        <taxon>Tylenchoidea</taxon>
        <taxon>Heteroderidae</taxon>
        <taxon>Heteroderinae</taxon>
        <taxon>Globodera</taxon>
    </lineage>
</organism>
<dbReference type="PANTHER" id="PTHR45774">
    <property type="entry name" value="BTB/POZ DOMAIN-CONTAINING"/>
    <property type="match status" value="1"/>
</dbReference>
<dbReference type="PANTHER" id="PTHR45774:SF3">
    <property type="entry name" value="BTB (POZ) DOMAIN-CONTAINING 2B-RELATED"/>
    <property type="match status" value="1"/>
</dbReference>
<name>A0A183CCD7_GLOPA</name>